<dbReference type="EMBL" id="BMXR01000005">
    <property type="protein sequence ID" value="GGX54836.1"/>
    <property type="molecule type" value="Genomic_DNA"/>
</dbReference>
<feature type="transmembrane region" description="Helical" evidence="6">
    <location>
        <begin position="78"/>
        <end position="99"/>
    </location>
</feature>
<dbReference type="Proteomes" id="UP000626148">
    <property type="component" value="Unassembled WGS sequence"/>
</dbReference>
<evidence type="ECO:0000256" key="4">
    <source>
        <dbReference type="ARBA" id="ARBA00022989"/>
    </source>
</evidence>
<sequence>MKRAGLLFWGLAIAFALYLYAQFLVRDLARTVAFFSWLAQSQGSALIVLYVAVLCLRGLLLIPSTPLLFIGIALFPPWLAYALNMIGILASSWLVILAVRHMSLGPRLERKLLRHPKADHIKRQTQKYGLPVVIGWSFFPFAPTDLIVYIGTLVRIRTASMLSGVMIGEAVLNAIYVFGGHRLLAELSTVEGAGMPPF</sequence>
<feature type="transmembrane region" description="Helical" evidence="6">
    <location>
        <begin position="156"/>
        <end position="178"/>
    </location>
</feature>
<keyword evidence="3 6" id="KW-0812">Transmembrane</keyword>
<dbReference type="PANTHER" id="PTHR12677:SF59">
    <property type="entry name" value="GOLGI APPARATUS MEMBRANE PROTEIN TVP38-RELATED"/>
    <property type="match status" value="1"/>
</dbReference>
<feature type="transmembrane region" description="Helical" evidence="6">
    <location>
        <begin position="6"/>
        <end position="25"/>
    </location>
</feature>
<feature type="transmembrane region" description="Helical" evidence="6">
    <location>
        <begin position="46"/>
        <end position="72"/>
    </location>
</feature>
<accession>A0A918NB09</accession>
<name>A0A918NB09_9GAMM</name>
<comment type="similarity">
    <text evidence="6">Belongs to the TVP38/TMEM64 family.</text>
</comment>
<keyword evidence="5 6" id="KW-0472">Membrane</keyword>
<keyword evidence="4 6" id="KW-1133">Transmembrane helix</keyword>
<evidence type="ECO:0000313" key="8">
    <source>
        <dbReference type="EMBL" id="GGX54836.1"/>
    </source>
</evidence>
<dbReference type="AlphaFoldDB" id="A0A918NB09"/>
<reference evidence="8" key="2">
    <citation type="submission" date="2020-09" db="EMBL/GenBank/DDBJ databases">
        <authorList>
            <person name="Sun Q."/>
            <person name="Kim S."/>
        </authorList>
    </citation>
    <scope>NUCLEOTIDE SEQUENCE</scope>
    <source>
        <strain evidence="8">KCTC 22169</strain>
    </source>
</reference>
<protein>
    <recommendedName>
        <fullName evidence="6">TVP38/TMEM64 family membrane protein</fullName>
    </recommendedName>
</protein>
<dbReference type="PANTHER" id="PTHR12677">
    <property type="entry name" value="GOLGI APPARATUS MEMBRANE PROTEIN TVP38-RELATED"/>
    <property type="match status" value="1"/>
</dbReference>
<comment type="caution">
    <text evidence="8">The sequence shown here is derived from an EMBL/GenBank/DDBJ whole genome shotgun (WGS) entry which is preliminary data.</text>
</comment>
<comment type="subcellular location">
    <subcellularLocation>
        <location evidence="1 6">Cell membrane</location>
        <topology evidence="1 6">Multi-pass membrane protein</topology>
    </subcellularLocation>
</comment>
<evidence type="ECO:0000313" key="9">
    <source>
        <dbReference type="Proteomes" id="UP000626148"/>
    </source>
</evidence>
<dbReference type="Pfam" id="PF09335">
    <property type="entry name" value="VTT_dom"/>
    <property type="match status" value="1"/>
</dbReference>
<keyword evidence="2 6" id="KW-1003">Cell membrane</keyword>
<organism evidence="8 9">
    <name type="scientific">Saccharospirillum salsuginis</name>
    <dbReference type="NCBI Taxonomy" id="418750"/>
    <lineage>
        <taxon>Bacteria</taxon>
        <taxon>Pseudomonadati</taxon>
        <taxon>Pseudomonadota</taxon>
        <taxon>Gammaproteobacteria</taxon>
        <taxon>Oceanospirillales</taxon>
        <taxon>Saccharospirillaceae</taxon>
        <taxon>Saccharospirillum</taxon>
    </lineage>
</organism>
<dbReference type="InterPro" id="IPR015414">
    <property type="entry name" value="TMEM64"/>
</dbReference>
<evidence type="ECO:0000256" key="2">
    <source>
        <dbReference type="ARBA" id="ARBA00022475"/>
    </source>
</evidence>
<feature type="domain" description="VTT" evidence="7">
    <location>
        <begin position="62"/>
        <end position="181"/>
    </location>
</feature>
<proteinExistence type="inferred from homology"/>
<dbReference type="RefSeq" id="WP_189608676.1">
    <property type="nucleotide sequence ID" value="NZ_BMXR01000005.1"/>
</dbReference>
<keyword evidence="9" id="KW-1185">Reference proteome</keyword>
<evidence type="ECO:0000259" key="7">
    <source>
        <dbReference type="Pfam" id="PF09335"/>
    </source>
</evidence>
<dbReference type="InterPro" id="IPR032816">
    <property type="entry name" value="VTT_dom"/>
</dbReference>
<evidence type="ECO:0000256" key="3">
    <source>
        <dbReference type="ARBA" id="ARBA00022692"/>
    </source>
</evidence>
<evidence type="ECO:0000256" key="1">
    <source>
        <dbReference type="ARBA" id="ARBA00004651"/>
    </source>
</evidence>
<gene>
    <name evidence="8" type="ORF">GCM10007392_22890</name>
</gene>
<feature type="transmembrane region" description="Helical" evidence="6">
    <location>
        <begin position="128"/>
        <end position="150"/>
    </location>
</feature>
<reference evidence="8" key="1">
    <citation type="journal article" date="2014" name="Int. J. Syst. Evol. Microbiol.">
        <title>Complete genome sequence of Corynebacterium casei LMG S-19264T (=DSM 44701T), isolated from a smear-ripened cheese.</title>
        <authorList>
            <consortium name="US DOE Joint Genome Institute (JGI-PGF)"/>
            <person name="Walter F."/>
            <person name="Albersmeier A."/>
            <person name="Kalinowski J."/>
            <person name="Ruckert C."/>
        </authorList>
    </citation>
    <scope>NUCLEOTIDE SEQUENCE</scope>
    <source>
        <strain evidence="8">KCTC 22169</strain>
    </source>
</reference>
<evidence type="ECO:0000256" key="5">
    <source>
        <dbReference type="ARBA" id="ARBA00023136"/>
    </source>
</evidence>
<dbReference type="GO" id="GO:0005886">
    <property type="term" value="C:plasma membrane"/>
    <property type="evidence" value="ECO:0007669"/>
    <property type="project" value="UniProtKB-SubCell"/>
</dbReference>
<evidence type="ECO:0000256" key="6">
    <source>
        <dbReference type="RuleBase" id="RU366058"/>
    </source>
</evidence>